<dbReference type="InterPro" id="IPR026919">
    <property type="entry name" value="ADGRV1"/>
</dbReference>
<dbReference type="InterPro" id="IPR003644">
    <property type="entry name" value="Calx_beta"/>
</dbReference>
<dbReference type="InterPro" id="IPR036852">
    <property type="entry name" value="Peptidase_S8/S53_dom_sf"/>
</dbReference>
<keyword evidence="2" id="KW-0677">Repeat</keyword>
<dbReference type="Gene3D" id="2.60.40.2030">
    <property type="match status" value="3"/>
</dbReference>
<evidence type="ECO:0000256" key="2">
    <source>
        <dbReference type="ARBA" id="ARBA00022737"/>
    </source>
</evidence>
<evidence type="ECO:0000259" key="5">
    <source>
        <dbReference type="SMART" id="SM00237"/>
    </source>
</evidence>
<reference evidence="6 7" key="1">
    <citation type="submission" date="2017-06" db="EMBL/GenBank/DDBJ databases">
        <title>Genome variation in co-occurring toxic Cylindrospermopsis raciborskii strains determines phenotypic plasticity.</title>
        <authorList>
            <person name="Willis A."/>
            <person name="Woodhouse J."/>
            <person name="Ongley S."/>
            <person name="Jex A."/>
            <person name="Burford M."/>
            <person name="Neilan B."/>
        </authorList>
    </citation>
    <scope>NUCLEOTIDE SEQUENCE [LARGE SCALE GENOMIC DNA]</scope>
    <source>
        <strain evidence="6 7">C07</strain>
    </source>
</reference>
<evidence type="ECO:0000256" key="1">
    <source>
        <dbReference type="ARBA" id="ARBA00022729"/>
    </source>
</evidence>
<name>A0ABX4WPR0_9CYAN</name>
<dbReference type="PANTHER" id="PTHR46682:SF1">
    <property type="entry name" value="ADHESION G-PROTEIN COUPLED RECEPTOR V1"/>
    <property type="match status" value="1"/>
</dbReference>
<proteinExistence type="inferred from homology"/>
<evidence type="ECO:0000256" key="4">
    <source>
        <dbReference type="PROSITE-ProRule" id="PRU01240"/>
    </source>
</evidence>
<dbReference type="InterPro" id="IPR001343">
    <property type="entry name" value="Hemolysn_Ca-bd"/>
</dbReference>
<dbReference type="SUPFAM" id="SSF51120">
    <property type="entry name" value="beta-Roll"/>
    <property type="match status" value="1"/>
</dbReference>
<accession>A0ABX4WPR0</accession>
<dbReference type="Gene3D" id="3.40.50.200">
    <property type="entry name" value="Peptidase S8/S53 domain"/>
    <property type="match status" value="1"/>
</dbReference>
<comment type="similarity">
    <text evidence="4">Belongs to the peptidase S8 family.</text>
</comment>
<evidence type="ECO:0000313" key="7">
    <source>
        <dbReference type="Proteomes" id="UP000236284"/>
    </source>
</evidence>
<dbReference type="InterPro" id="IPR011049">
    <property type="entry name" value="Serralysin-like_metalloprot_C"/>
</dbReference>
<dbReference type="SUPFAM" id="SSF141072">
    <property type="entry name" value="CalX-like"/>
    <property type="match status" value="2"/>
</dbReference>
<dbReference type="InterPro" id="IPR000209">
    <property type="entry name" value="Peptidase_S8/S53_dom"/>
</dbReference>
<evidence type="ECO:0000313" key="6">
    <source>
        <dbReference type="EMBL" id="PNK00188.1"/>
    </source>
</evidence>
<evidence type="ECO:0000256" key="3">
    <source>
        <dbReference type="ARBA" id="ARBA00022837"/>
    </source>
</evidence>
<comment type="caution">
    <text evidence="4">Lacks conserved residue(s) required for the propagation of feature annotation.</text>
</comment>
<dbReference type="Proteomes" id="UP000236284">
    <property type="component" value="Unassembled WGS sequence"/>
</dbReference>
<dbReference type="SMART" id="SM00237">
    <property type="entry name" value="Calx_beta"/>
    <property type="match status" value="1"/>
</dbReference>
<keyword evidence="1" id="KW-0732">Signal</keyword>
<dbReference type="Pfam" id="PF00353">
    <property type="entry name" value="HemolysinCabind"/>
    <property type="match status" value="1"/>
</dbReference>
<dbReference type="Pfam" id="PF00082">
    <property type="entry name" value="Peptidase_S8"/>
    <property type="match status" value="1"/>
</dbReference>
<gene>
    <name evidence="6" type="ORF">CEP15_03940</name>
</gene>
<feature type="domain" description="Calx-beta" evidence="5">
    <location>
        <begin position="108"/>
        <end position="209"/>
    </location>
</feature>
<dbReference type="PROSITE" id="PS51892">
    <property type="entry name" value="SUBTILASE"/>
    <property type="match status" value="1"/>
</dbReference>
<dbReference type="SUPFAM" id="SSF52743">
    <property type="entry name" value="Subtilisin-like"/>
    <property type="match status" value="1"/>
</dbReference>
<keyword evidence="7" id="KW-1185">Reference proteome</keyword>
<comment type="caution">
    <text evidence="6">The sequence shown here is derived from an EMBL/GenBank/DDBJ whole genome shotgun (WGS) entry which is preliminary data.</text>
</comment>
<sequence>MASPHVAGAAALLWSENPTWTAQQVKNALMNTGDSIPALAGKTVSGKRLNVFNALTGGTLQTVTFAAGSTTALVNLNVIDDTLIEGTETAILTIGIGTGYTVGSANSATVNIADNDFPVITVAATDADAAEVTGGTANPGQFTLTRTGPTTSALTVNIAISGTASNGTDYSTIPTTVTFAAGSTTALVNLNVIDDTLIEGTETAILTIGTGTGYTVGSANSASVNIADNDGIPLISLASNYSGVSENGKTNLIYAFTRTQPPTNSLTVNFTIGGTANRSSDYNAYGATFTSPTTGNIVLAAGQTTTQIELVTIGDAVQEANETIVFTLASGTGYGIGTPGAITTSILNDDGIINQQGTTGNDVMEAGTTRTLSARAGNDTLIGSNAADVLVGGAGSDLITSGLGFDTISYSFASEGGDTITDFDVLQDTIQVSAAGFGGGLIPGEVISADQFVLGTSATTASHRFIFDKPVGKLFFDTDGSGSNVATLLATLSPNLNLTGDNIFAS</sequence>
<protein>
    <recommendedName>
        <fullName evidence="5">Calx-beta domain-containing protein</fullName>
    </recommendedName>
</protein>
<dbReference type="EMBL" id="NJHS01000013">
    <property type="protein sequence ID" value="PNK00188.1"/>
    <property type="molecule type" value="Genomic_DNA"/>
</dbReference>
<dbReference type="PANTHER" id="PTHR46682">
    <property type="entry name" value="ADHESION G-PROTEIN COUPLED RECEPTOR V1"/>
    <property type="match status" value="1"/>
</dbReference>
<dbReference type="Pfam" id="PF03160">
    <property type="entry name" value="Calx-beta"/>
    <property type="match status" value="3"/>
</dbReference>
<dbReference type="InterPro" id="IPR038081">
    <property type="entry name" value="CalX-like_sf"/>
</dbReference>
<keyword evidence="3" id="KW-0106">Calcium</keyword>
<organism evidence="6 7">
    <name type="scientific">Cylindrospermopsis raciborskii C07</name>
    <dbReference type="NCBI Taxonomy" id="2014886"/>
    <lineage>
        <taxon>Bacteria</taxon>
        <taxon>Bacillati</taxon>
        <taxon>Cyanobacteriota</taxon>
        <taxon>Cyanophyceae</taxon>
        <taxon>Nostocales</taxon>
        <taxon>Aphanizomenonaceae</taxon>
        <taxon>Cylindrospermopsis</taxon>
    </lineage>
</organism>